<sequence length="494" mass="49307">MKCQHTAILAALAGLTAAEVPQEHSHEKYLIAVNELLQLNNPFNIADSVFGFLGAAAAADGAGDVTNTDCLQQITADSAFTGAKTAGDIDGMANALIFRALERNSLSVGERSALCNETAENPEIAAISQHQDPASEGAAEENKAITLALAQQLALIGADPQLALESGTFPPGEIGDPTAAGFTCNDATDPVGCIFTENLLVPDATPEEIDAAVAEVLAEGDAAGIADGGNVNDALVPICEAIGAGAGAGADAGVVAPPANETAAADPAASEAVAAPVEEEEAAAGDEAATATESNIQTFTGTLGGAAPAVVSSAANADRPFSVGDATFTTANAALSRSCAVQNNACFNAANAGQLAEGTAACSAQEDDCLAAARLRKVRRNARAVTRGADGRMRFARAARLVRRQSDFGACADPSIQFAEGLDGRAEASFGPAGDFDHGSANNVDIITSFICGQLGSRCGAGEATVAACEDGAAAASGLEGEQAAQAFNSALGL</sequence>
<comment type="caution">
    <text evidence="3">The sequence shown here is derived from an EMBL/GenBank/DDBJ whole genome shotgun (WGS) entry which is preliminary data.</text>
</comment>
<dbReference type="GeneID" id="39612921"/>
<proteinExistence type="predicted"/>
<evidence type="ECO:0000313" key="3">
    <source>
        <dbReference type="EMBL" id="RNJ60201.1"/>
    </source>
</evidence>
<feature type="signal peptide" evidence="2">
    <location>
        <begin position="1"/>
        <end position="18"/>
    </location>
</feature>
<evidence type="ECO:0000313" key="4">
    <source>
        <dbReference type="Proteomes" id="UP000267145"/>
    </source>
</evidence>
<dbReference type="EMBL" id="RBVV01000009">
    <property type="protein sequence ID" value="RNJ60201.1"/>
    <property type="molecule type" value="Genomic_DNA"/>
</dbReference>
<feature type="region of interest" description="Disordered" evidence="1">
    <location>
        <begin position="261"/>
        <end position="289"/>
    </location>
</feature>
<accession>A0A3M9YJE8</accession>
<reference evidence="3 4" key="1">
    <citation type="submission" date="2018-10" db="EMBL/GenBank/DDBJ databases">
        <title>Genome sequence of Verticillium nonalfalfae VnAa140.</title>
        <authorList>
            <person name="Stajich J.E."/>
            <person name="Kasson M.T."/>
        </authorList>
    </citation>
    <scope>NUCLEOTIDE SEQUENCE [LARGE SCALE GENOMIC DNA]</scope>
    <source>
        <strain evidence="3 4">VnAa140</strain>
    </source>
</reference>
<dbReference type="PANTHER" id="PTHR34587">
    <property type="entry name" value="VWFA DOMAIN-CONTAINING PROTEIN"/>
    <property type="match status" value="1"/>
</dbReference>
<evidence type="ECO:0000256" key="1">
    <source>
        <dbReference type="SAM" id="MobiDB-lite"/>
    </source>
</evidence>
<feature type="chain" id="PRO_5018089974" evidence="2">
    <location>
        <begin position="19"/>
        <end position="494"/>
    </location>
</feature>
<dbReference type="PANTHER" id="PTHR34587:SF1">
    <property type="entry name" value="CIRCUMSPOROZOITE PROTEIN"/>
    <property type="match status" value="1"/>
</dbReference>
<dbReference type="Proteomes" id="UP000267145">
    <property type="component" value="Unassembled WGS sequence"/>
</dbReference>
<name>A0A3M9YJE8_9PEZI</name>
<evidence type="ECO:0000256" key="2">
    <source>
        <dbReference type="SAM" id="SignalP"/>
    </source>
</evidence>
<gene>
    <name evidence="3" type="ORF">D7B24_009232</name>
</gene>
<dbReference type="AlphaFoldDB" id="A0A3M9YJE8"/>
<dbReference type="RefSeq" id="XP_028498359.1">
    <property type="nucleotide sequence ID" value="XM_028643308.1"/>
</dbReference>
<protein>
    <submittedName>
        <fullName evidence="3">Uncharacterized protein</fullName>
    </submittedName>
</protein>
<organism evidence="3 4">
    <name type="scientific">Verticillium nonalfalfae</name>
    <dbReference type="NCBI Taxonomy" id="1051616"/>
    <lineage>
        <taxon>Eukaryota</taxon>
        <taxon>Fungi</taxon>
        <taxon>Dikarya</taxon>
        <taxon>Ascomycota</taxon>
        <taxon>Pezizomycotina</taxon>
        <taxon>Sordariomycetes</taxon>
        <taxon>Hypocreomycetidae</taxon>
        <taxon>Glomerellales</taxon>
        <taxon>Plectosphaerellaceae</taxon>
        <taxon>Verticillium</taxon>
    </lineage>
</organism>
<keyword evidence="2" id="KW-0732">Signal</keyword>
<dbReference type="STRING" id="1051616.A0A3M9YJE8"/>
<dbReference type="InterPro" id="IPR053216">
    <property type="entry name" value="Appressorial_penetr-assoc"/>
</dbReference>
<feature type="compositionally biased region" description="Low complexity" evidence="1">
    <location>
        <begin position="261"/>
        <end position="276"/>
    </location>
</feature>
<keyword evidence="4" id="KW-1185">Reference proteome</keyword>